<dbReference type="EMBL" id="BPQB01000126">
    <property type="protein sequence ID" value="GJE99947.1"/>
    <property type="molecule type" value="Genomic_DNA"/>
</dbReference>
<name>A0A9P3GQI7_9APHY</name>
<dbReference type="InterPro" id="IPR001810">
    <property type="entry name" value="F-box_dom"/>
</dbReference>
<gene>
    <name evidence="2" type="ORF">PsYK624_162230</name>
</gene>
<feature type="domain" description="F-box" evidence="1">
    <location>
        <begin position="7"/>
        <end position="55"/>
    </location>
</feature>
<proteinExistence type="predicted"/>
<accession>A0A9P3GQI7</accession>
<dbReference type="Proteomes" id="UP000703269">
    <property type="component" value="Unassembled WGS sequence"/>
</dbReference>
<reference evidence="2 3" key="1">
    <citation type="submission" date="2021-08" db="EMBL/GenBank/DDBJ databases">
        <title>Draft Genome Sequence of Phanerochaete sordida strain YK-624.</title>
        <authorList>
            <person name="Mori T."/>
            <person name="Dohra H."/>
            <person name="Suzuki T."/>
            <person name="Kawagishi H."/>
            <person name="Hirai H."/>
        </authorList>
    </citation>
    <scope>NUCLEOTIDE SEQUENCE [LARGE SCALE GENOMIC DNA]</scope>
    <source>
        <strain evidence="2 3">YK-624</strain>
    </source>
</reference>
<dbReference type="AlphaFoldDB" id="A0A9P3GQI7"/>
<evidence type="ECO:0000313" key="3">
    <source>
        <dbReference type="Proteomes" id="UP000703269"/>
    </source>
</evidence>
<sequence length="344" mass="38621">MSPIPRTKSLLDLPTELLDMIASEFAPLDLLSHAAFALLSPRTYARFPEDTWAKLTRAAGFGRLLGETCSWRAIALQCARHAWACEHPECGMGLLKQTVREMEEAVDFWGERVWSDPLFEPTDPNSDGEEINGPVNSTYLVRAISFRRRSFLEDTCPGTGDVPFLTSTDAIPGMTARPRESLHEHPVAYRSFATFPPINVLRFANIAVPLVENPGGVTAGELLNGLGSSMGTYITVNELTSWLEQTDEALDMFPAELSFPQILVQFKAMRDWFRYVKIHSFSDMFSAALQFQFEIWFEPRGASQELLAQHAGDEAFLPERHPCYPLFNAKSAPPRRHLAYSYPS</sequence>
<evidence type="ECO:0000259" key="1">
    <source>
        <dbReference type="PROSITE" id="PS50181"/>
    </source>
</evidence>
<evidence type="ECO:0000313" key="2">
    <source>
        <dbReference type="EMBL" id="GJE99947.1"/>
    </source>
</evidence>
<dbReference type="PROSITE" id="PS50181">
    <property type="entry name" value="FBOX"/>
    <property type="match status" value="1"/>
</dbReference>
<comment type="caution">
    <text evidence="2">The sequence shown here is derived from an EMBL/GenBank/DDBJ whole genome shotgun (WGS) entry which is preliminary data.</text>
</comment>
<dbReference type="OrthoDB" id="2803395at2759"/>
<keyword evidence="3" id="KW-1185">Reference proteome</keyword>
<organism evidence="2 3">
    <name type="scientific">Phanerochaete sordida</name>
    <dbReference type="NCBI Taxonomy" id="48140"/>
    <lineage>
        <taxon>Eukaryota</taxon>
        <taxon>Fungi</taxon>
        <taxon>Dikarya</taxon>
        <taxon>Basidiomycota</taxon>
        <taxon>Agaricomycotina</taxon>
        <taxon>Agaricomycetes</taxon>
        <taxon>Polyporales</taxon>
        <taxon>Phanerochaetaceae</taxon>
        <taxon>Phanerochaete</taxon>
    </lineage>
</organism>
<protein>
    <recommendedName>
        <fullName evidence="1">F-box domain-containing protein</fullName>
    </recommendedName>
</protein>